<proteinExistence type="predicted"/>
<keyword evidence="3 5" id="KW-1133">Transmembrane helix</keyword>
<keyword evidence="2 5" id="KW-0812">Transmembrane</keyword>
<dbReference type="CDD" id="cd13433">
    <property type="entry name" value="Na_channel_gate"/>
    <property type="match status" value="1"/>
</dbReference>
<dbReference type="Gene3D" id="1.10.287.70">
    <property type="match status" value="1"/>
</dbReference>
<evidence type="ECO:0000256" key="1">
    <source>
        <dbReference type="ARBA" id="ARBA00004141"/>
    </source>
</evidence>
<keyword evidence="4 5" id="KW-0472">Membrane</keyword>
<evidence type="ECO:0000256" key="3">
    <source>
        <dbReference type="ARBA" id="ARBA00022989"/>
    </source>
</evidence>
<dbReference type="PANTHER" id="PTHR10037">
    <property type="entry name" value="VOLTAGE-GATED CATION CHANNEL CALCIUM AND SODIUM"/>
    <property type="match status" value="1"/>
</dbReference>
<dbReference type="GO" id="GO:0005248">
    <property type="term" value="F:voltage-gated sodium channel activity"/>
    <property type="evidence" value="ECO:0007669"/>
    <property type="project" value="TreeGrafter"/>
</dbReference>
<name>A0A815G370_9BILA</name>
<evidence type="ECO:0000256" key="2">
    <source>
        <dbReference type="ARBA" id="ARBA00022692"/>
    </source>
</evidence>
<organism evidence="7 9">
    <name type="scientific">Rotaria magnacalcarata</name>
    <dbReference type="NCBI Taxonomy" id="392030"/>
    <lineage>
        <taxon>Eukaryota</taxon>
        <taxon>Metazoa</taxon>
        <taxon>Spiralia</taxon>
        <taxon>Gnathifera</taxon>
        <taxon>Rotifera</taxon>
        <taxon>Eurotatoria</taxon>
        <taxon>Bdelloidea</taxon>
        <taxon>Philodinida</taxon>
        <taxon>Philodinidae</taxon>
        <taxon>Rotaria</taxon>
    </lineage>
</organism>
<dbReference type="PANTHER" id="PTHR10037:SF288">
    <property type="entry name" value="SODIUM CHANNEL PROTEIN PARA"/>
    <property type="match status" value="1"/>
</dbReference>
<evidence type="ECO:0000313" key="9">
    <source>
        <dbReference type="Proteomes" id="UP000663834"/>
    </source>
</evidence>
<protein>
    <recommendedName>
        <fullName evidence="6">Ion transport domain-containing protein</fullName>
    </recommendedName>
</protein>
<evidence type="ECO:0000259" key="6">
    <source>
        <dbReference type="Pfam" id="PF00520"/>
    </source>
</evidence>
<evidence type="ECO:0000313" key="7">
    <source>
        <dbReference type="EMBL" id="CAF1333243.1"/>
    </source>
</evidence>
<dbReference type="GO" id="GO:0086010">
    <property type="term" value="P:membrane depolarization during action potential"/>
    <property type="evidence" value="ECO:0007669"/>
    <property type="project" value="TreeGrafter"/>
</dbReference>
<dbReference type="Gene3D" id="1.20.120.350">
    <property type="entry name" value="Voltage-gated potassium channels. Chain C"/>
    <property type="match status" value="1"/>
</dbReference>
<evidence type="ECO:0000313" key="8">
    <source>
        <dbReference type="EMBL" id="CAF2247568.1"/>
    </source>
</evidence>
<feature type="domain" description="Ion transport" evidence="6">
    <location>
        <begin position="18"/>
        <end position="54"/>
    </location>
</feature>
<dbReference type="Pfam" id="PF00520">
    <property type="entry name" value="Ion_trans"/>
    <property type="match status" value="1"/>
</dbReference>
<dbReference type="InterPro" id="IPR044564">
    <property type="entry name" value="Na_chnl_inactivation_gate"/>
</dbReference>
<dbReference type="InterPro" id="IPR027359">
    <property type="entry name" value="Volt_channel_dom_sf"/>
</dbReference>
<reference evidence="7" key="1">
    <citation type="submission" date="2021-02" db="EMBL/GenBank/DDBJ databases">
        <authorList>
            <person name="Nowell W R."/>
        </authorList>
    </citation>
    <scope>NUCLEOTIDE SEQUENCE</scope>
</reference>
<dbReference type="InterPro" id="IPR005821">
    <property type="entry name" value="Ion_trans_dom"/>
</dbReference>
<comment type="caution">
    <text evidence="7">The sequence shown here is derived from an EMBL/GenBank/DDBJ whole genome shotgun (WGS) entry which is preliminary data.</text>
</comment>
<dbReference type="EMBL" id="CAJNRE010020950">
    <property type="protein sequence ID" value="CAF2247568.1"/>
    <property type="molecule type" value="Genomic_DNA"/>
</dbReference>
<sequence>MADATDIKEIDVQPEYEVNVYILIYFVLFIVFGAFFTLNLFIGVVIDNFNQQKRMLRLDGSIDILMTEDQKKYRNALKKMAKRKPTKAFPRPRFAFARFLFDLTTNQKFDIFIMICIFLNMFCMCLEHHNQTLTFGLTLGYINHVFVAM</sequence>
<evidence type="ECO:0000256" key="5">
    <source>
        <dbReference type="SAM" id="Phobius"/>
    </source>
</evidence>
<feature type="transmembrane region" description="Helical" evidence="5">
    <location>
        <begin position="20"/>
        <end position="46"/>
    </location>
</feature>
<dbReference type="Proteomes" id="UP000663834">
    <property type="component" value="Unassembled WGS sequence"/>
</dbReference>
<dbReference type="AlphaFoldDB" id="A0A815G370"/>
<dbReference type="InterPro" id="IPR043203">
    <property type="entry name" value="VGCC_Ca_Na"/>
</dbReference>
<dbReference type="EMBL" id="CAJNOW010001859">
    <property type="protein sequence ID" value="CAF1333243.1"/>
    <property type="molecule type" value="Genomic_DNA"/>
</dbReference>
<gene>
    <name evidence="7" type="ORF">KQP761_LOCUS6353</name>
    <name evidence="8" type="ORF">MBJ925_LOCUS37685</name>
</gene>
<evidence type="ECO:0000256" key="4">
    <source>
        <dbReference type="ARBA" id="ARBA00023136"/>
    </source>
</evidence>
<accession>A0A815G370</accession>
<dbReference type="OrthoDB" id="2984333at2759"/>
<comment type="subcellular location">
    <subcellularLocation>
        <location evidence="1">Membrane</location>
        <topology evidence="1">Multi-pass membrane protein</topology>
    </subcellularLocation>
</comment>
<dbReference type="GO" id="GO:0001518">
    <property type="term" value="C:voltage-gated sodium channel complex"/>
    <property type="evidence" value="ECO:0007669"/>
    <property type="project" value="TreeGrafter"/>
</dbReference>
<dbReference type="Proteomes" id="UP000663824">
    <property type="component" value="Unassembled WGS sequence"/>
</dbReference>
<dbReference type="GO" id="GO:0019228">
    <property type="term" value="P:neuronal action potential"/>
    <property type="evidence" value="ECO:0007669"/>
    <property type="project" value="TreeGrafter"/>
</dbReference>